<gene>
    <name evidence="1" type="ORF">GGR25_004841</name>
</gene>
<proteinExistence type="predicted"/>
<accession>A0A840AX51</accession>
<organism evidence="1 2">
    <name type="scientific">Kaistia hirudinis</name>
    <dbReference type="NCBI Taxonomy" id="1293440"/>
    <lineage>
        <taxon>Bacteria</taxon>
        <taxon>Pseudomonadati</taxon>
        <taxon>Pseudomonadota</taxon>
        <taxon>Alphaproteobacteria</taxon>
        <taxon>Hyphomicrobiales</taxon>
        <taxon>Kaistiaceae</taxon>
        <taxon>Kaistia</taxon>
    </lineage>
</organism>
<dbReference type="EMBL" id="JACIDS010000008">
    <property type="protein sequence ID" value="MBB3933763.1"/>
    <property type="molecule type" value="Genomic_DNA"/>
</dbReference>
<evidence type="ECO:0000313" key="2">
    <source>
        <dbReference type="Proteomes" id="UP000553963"/>
    </source>
</evidence>
<dbReference type="RefSeq" id="WP_183401424.1">
    <property type="nucleotide sequence ID" value="NZ_JACIDS010000008.1"/>
</dbReference>
<reference evidence="1 2" key="1">
    <citation type="submission" date="2020-08" db="EMBL/GenBank/DDBJ databases">
        <title>Genomic Encyclopedia of Type Strains, Phase IV (KMG-IV): sequencing the most valuable type-strain genomes for metagenomic binning, comparative biology and taxonomic classification.</title>
        <authorList>
            <person name="Goeker M."/>
        </authorList>
    </citation>
    <scope>NUCLEOTIDE SEQUENCE [LARGE SCALE GENOMIC DNA]</scope>
    <source>
        <strain evidence="1 2">DSM 25966</strain>
    </source>
</reference>
<comment type="caution">
    <text evidence="1">The sequence shown here is derived from an EMBL/GenBank/DDBJ whole genome shotgun (WGS) entry which is preliminary data.</text>
</comment>
<evidence type="ECO:0000313" key="1">
    <source>
        <dbReference type="EMBL" id="MBB3933763.1"/>
    </source>
</evidence>
<keyword evidence="2" id="KW-1185">Reference proteome</keyword>
<dbReference type="Proteomes" id="UP000553963">
    <property type="component" value="Unassembled WGS sequence"/>
</dbReference>
<sequence>MTIDFDVQATTDAVIKAIRTQAKGGWSTIQSLVETQGKMLSQQAAWIAESVVKGALKDDPEFQHKWLGYLAEDVKSLAHDVAALTILTVEKVWNAVVKVLWDAIDKALTGAGLGALPLPKL</sequence>
<name>A0A840AX51_9HYPH</name>
<dbReference type="AlphaFoldDB" id="A0A840AX51"/>
<protein>
    <submittedName>
        <fullName evidence="1">Uncharacterized protein</fullName>
    </submittedName>
</protein>